<keyword evidence="6" id="KW-1185">Reference proteome</keyword>
<dbReference type="EMBL" id="NMWU01000035">
    <property type="protein sequence ID" value="PLS30337.1"/>
    <property type="molecule type" value="Genomic_DNA"/>
</dbReference>
<dbReference type="InterPro" id="IPR017871">
    <property type="entry name" value="ABC_transporter-like_CS"/>
</dbReference>
<dbReference type="SMART" id="SM00382">
    <property type="entry name" value="AAA"/>
    <property type="match status" value="1"/>
</dbReference>
<evidence type="ECO:0000259" key="4">
    <source>
        <dbReference type="PROSITE" id="PS50893"/>
    </source>
</evidence>
<comment type="caution">
    <text evidence="5">The sequence shown here is derived from an EMBL/GenBank/DDBJ whole genome shotgun (WGS) entry which is preliminary data.</text>
</comment>
<sequence length="267" mass="29591">MSDGTSRIGASDDRKAGIDAPRISVRDVSMSFGSLNVLQHIDLDFHENEFVAVVGASGCGKSTLLSIIGGLLEPTQGSVLASGRPIDGPGRDRGIVFQQPALLPWLSCQDNVEFALRGEDGLSKSERMDIARKHLADVKLAGFEHAYPNELSGGMKQRLALARSLSYRPSVLLMDEPFGALDALTRQEMQILLTQVWEANRMTVMMVTHDIEEAVFTADRVVVLTPRPGRLREDIAIDLPRPRTQEMIATERFQSYVQHIWDLIHEE</sequence>
<dbReference type="Gene3D" id="3.40.50.300">
    <property type="entry name" value="P-loop containing nucleotide triphosphate hydrolases"/>
    <property type="match status" value="1"/>
</dbReference>
<dbReference type="PROSITE" id="PS00211">
    <property type="entry name" value="ABC_TRANSPORTER_1"/>
    <property type="match status" value="1"/>
</dbReference>
<evidence type="ECO:0000256" key="3">
    <source>
        <dbReference type="ARBA" id="ARBA00022840"/>
    </source>
</evidence>
<evidence type="ECO:0000313" key="6">
    <source>
        <dbReference type="Proteomes" id="UP000235050"/>
    </source>
</evidence>
<accession>A0A2N5J822</accession>
<dbReference type="PROSITE" id="PS50893">
    <property type="entry name" value="ABC_TRANSPORTER_2"/>
    <property type="match status" value="1"/>
</dbReference>
<reference evidence="5 6" key="1">
    <citation type="submission" date="2017-07" db="EMBL/GenBank/DDBJ databases">
        <title>Bifidobacterium novel species.</title>
        <authorList>
            <person name="Lugli G.A."/>
            <person name="Milani C."/>
            <person name="Duranti S."/>
            <person name="Mangifesta M."/>
        </authorList>
    </citation>
    <scope>NUCLEOTIDE SEQUENCE [LARGE SCALE GENOMIC DNA]</scope>
    <source>
        <strain evidence="6">Uis1B</strain>
    </source>
</reference>
<dbReference type="SUPFAM" id="SSF52540">
    <property type="entry name" value="P-loop containing nucleoside triphosphate hydrolases"/>
    <property type="match status" value="1"/>
</dbReference>
<dbReference type="InterPro" id="IPR050166">
    <property type="entry name" value="ABC_transporter_ATP-bind"/>
</dbReference>
<dbReference type="PANTHER" id="PTHR42788:SF13">
    <property type="entry name" value="ALIPHATIC SULFONATES IMPORT ATP-BINDING PROTEIN SSUB"/>
    <property type="match status" value="1"/>
</dbReference>
<proteinExistence type="predicted"/>
<dbReference type="GO" id="GO:0016887">
    <property type="term" value="F:ATP hydrolysis activity"/>
    <property type="evidence" value="ECO:0007669"/>
    <property type="project" value="InterPro"/>
</dbReference>
<name>A0A2N5J822_9BIFI</name>
<dbReference type="Pfam" id="PF00005">
    <property type="entry name" value="ABC_tran"/>
    <property type="match status" value="1"/>
</dbReference>
<organism evidence="5 6">
    <name type="scientific">Bifidobacterium margollesii</name>
    <dbReference type="NCBI Taxonomy" id="2020964"/>
    <lineage>
        <taxon>Bacteria</taxon>
        <taxon>Bacillati</taxon>
        <taxon>Actinomycetota</taxon>
        <taxon>Actinomycetes</taxon>
        <taxon>Bifidobacteriales</taxon>
        <taxon>Bifidobacteriaceae</taxon>
        <taxon>Bifidobacterium</taxon>
    </lineage>
</organism>
<dbReference type="GO" id="GO:0005524">
    <property type="term" value="F:ATP binding"/>
    <property type="evidence" value="ECO:0007669"/>
    <property type="project" value="UniProtKB-KW"/>
</dbReference>
<dbReference type="CDD" id="cd03293">
    <property type="entry name" value="ABC_NrtD_SsuB_transporters"/>
    <property type="match status" value="1"/>
</dbReference>
<gene>
    <name evidence="5" type="ORF">Uis1B_1824</name>
</gene>
<dbReference type="InterPro" id="IPR027417">
    <property type="entry name" value="P-loop_NTPase"/>
</dbReference>
<keyword evidence="1" id="KW-0813">Transport</keyword>
<feature type="domain" description="ABC transporter" evidence="4">
    <location>
        <begin position="23"/>
        <end position="251"/>
    </location>
</feature>
<protein>
    <submittedName>
        <fullName evidence="5">Sulfonate ABC transporter ATP-binding protein</fullName>
    </submittedName>
</protein>
<evidence type="ECO:0000256" key="1">
    <source>
        <dbReference type="ARBA" id="ARBA00022448"/>
    </source>
</evidence>
<keyword evidence="3 5" id="KW-0067">ATP-binding</keyword>
<dbReference type="Proteomes" id="UP000235050">
    <property type="component" value="Unassembled WGS sequence"/>
</dbReference>
<dbReference type="RefSeq" id="WP_207763412.1">
    <property type="nucleotide sequence ID" value="NZ_NMWU01000035.1"/>
</dbReference>
<dbReference type="AlphaFoldDB" id="A0A2N5J822"/>
<dbReference type="PANTHER" id="PTHR42788">
    <property type="entry name" value="TAURINE IMPORT ATP-BINDING PROTEIN-RELATED"/>
    <property type="match status" value="1"/>
</dbReference>
<evidence type="ECO:0000313" key="5">
    <source>
        <dbReference type="EMBL" id="PLS30337.1"/>
    </source>
</evidence>
<dbReference type="InterPro" id="IPR003439">
    <property type="entry name" value="ABC_transporter-like_ATP-bd"/>
</dbReference>
<keyword evidence="2" id="KW-0547">Nucleotide-binding</keyword>
<dbReference type="InterPro" id="IPR003593">
    <property type="entry name" value="AAA+_ATPase"/>
</dbReference>
<evidence type="ECO:0000256" key="2">
    <source>
        <dbReference type="ARBA" id="ARBA00022741"/>
    </source>
</evidence>